<dbReference type="KEGG" id="tgi:RBB81_01760"/>
<protein>
    <submittedName>
        <fullName evidence="2">Uncharacterized protein</fullName>
    </submittedName>
</protein>
<proteinExistence type="predicted"/>
<gene>
    <name evidence="2" type="ORF">RBB81_01760</name>
</gene>
<dbReference type="EMBL" id="CP132938">
    <property type="protein sequence ID" value="XCB22670.1"/>
    <property type="molecule type" value="Genomic_DNA"/>
</dbReference>
<dbReference type="RefSeq" id="WP_353072504.1">
    <property type="nucleotide sequence ID" value="NZ_CP132938.1"/>
</dbReference>
<keyword evidence="1" id="KW-0732">Signal</keyword>
<accession>A0AAU7Z1Q3</accession>
<feature type="signal peptide" evidence="1">
    <location>
        <begin position="1"/>
        <end position="26"/>
    </location>
</feature>
<evidence type="ECO:0000313" key="2">
    <source>
        <dbReference type="EMBL" id="XCB22670.1"/>
    </source>
</evidence>
<sequence length="54" mass="5713">MRSLSLRVFSAMVLSASLGSSSYFNAQTAAADGALKLNQIQVIGTHNSYHAGLR</sequence>
<feature type="chain" id="PRO_5043493348" evidence="1">
    <location>
        <begin position="27"/>
        <end position="54"/>
    </location>
</feature>
<name>A0AAU7Z1Q3_9BACT</name>
<organism evidence="2">
    <name type="scientific">Tunturiibacter gelidiferens</name>
    <dbReference type="NCBI Taxonomy" id="3069689"/>
    <lineage>
        <taxon>Bacteria</taxon>
        <taxon>Pseudomonadati</taxon>
        <taxon>Acidobacteriota</taxon>
        <taxon>Terriglobia</taxon>
        <taxon>Terriglobales</taxon>
        <taxon>Acidobacteriaceae</taxon>
        <taxon>Tunturiibacter</taxon>
    </lineage>
</organism>
<dbReference type="AlphaFoldDB" id="A0AAU7Z1Q3"/>
<evidence type="ECO:0000256" key="1">
    <source>
        <dbReference type="SAM" id="SignalP"/>
    </source>
</evidence>
<reference evidence="2" key="1">
    <citation type="submission" date="2023-08" db="EMBL/GenBank/DDBJ databases">
        <authorList>
            <person name="Messyasz A."/>
            <person name="Mannisto M.K."/>
            <person name="Kerkhof L.J."/>
            <person name="Haggblom M."/>
        </authorList>
    </citation>
    <scope>NUCLEOTIDE SEQUENCE</scope>
    <source>
        <strain evidence="2">M8UP39</strain>
    </source>
</reference>
<reference evidence="2" key="2">
    <citation type="journal article" date="2024" name="Environ. Microbiol.">
        <title>Genome analysis and description of Tunturibacter gen. nov. expands the diversity of Terriglobia in tundra soils.</title>
        <authorList>
            <person name="Messyasz A."/>
            <person name="Mannisto M.K."/>
            <person name="Kerkhof L.J."/>
            <person name="Haggblom M.M."/>
        </authorList>
    </citation>
    <scope>NUCLEOTIDE SEQUENCE</scope>
    <source>
        <strain evidence="2">M8UP39</strain>
    </source>
</reference>